<evidence type="ECO:0000313" key="1">
    <source>
        <dbReference type="EMBL" id="GFR33421.1"/>
    </source>
</evidence>
<dbReference type="AlphaFoldDB" id="A0A8X6I0D5"/>
<proteinExistence type="predicted"/>
<reference evidence="1" key="1">
    <citation type="submission" date="2020-07" db="EMBL/GenBank/DDBJ databases">
        <title>Multicomponent nature underlies the extraordinary mechanical properties of spider dragline silk.</title>
        <authorList>
            <person name="Kono N."/>
            <person name="Nakamura H."/>
            <person name="Mori M."/>
            <person name="Yoshida Y."/>
            <person name="Ohtoshi R."/>
            <person name="Malay A.D."/>
            <person name="Moran D.A.P."/>
            <person name="Tomita M."/>
            <person name="Numata K."/>
            <person name="Arakawa K."/>
        </authorList>
    </citation>
    <scope>NUCLEOTIDE SEQUENCE</scope>
</reference>
<sequence length="91" mass="10634">MANKMALVPHELHSEYYQLSKPEIRLKDNISNMLNEKETTDGKTIRFDSKISKKYFRTTTLFEIPSELLAESKVPDEKLLEISSKLSRRMT</sequence>
<organism evidence="1 2">
    <name type="scientific">Trichonephila clavata</name>
    <name type="common">Joro spider</name>
    <name type="synonym">Nephila clavata</name>
    <dbReference type="NCBI Taxonomy" id="2740835"/>
    <lineage>
        <taxon>Eukaryota</taxon>
        <taxon>Metazoa</taxon>
        <taxon>Ecdysozoa</taxon>
        <taxon>Arthropoda</taxon>
        <taxon>Chelicerata</taxon>
        <taxon>Arachnida</taxon>
        <taxon>Araneae</taxon>
        <taxon>Araneomorphae</taxon>
        <taxon>Entelegynae</taxon>
        <taxon>Araneoidea</taxon>
        <taxon>Nephilidae</taxon>
        <taxon>Trichonephila</taxon>
    </lineage>
</organism>
<evidence type="ECO:0000313" key="2">
    <source>
        <dbReference type="Proteomes" id="UP000887116"/>
    </source>
</evidence>
<keyword evidence="2" id="KW-1185">Reference proteome</keyword>
<name>A0A8X6I0D5_TRICU</name>
<comment type="caution">
    <text evidence="1">The sequence shown here is derived from an EMBL/GenBank/DDBJ whole genome shotgun (WGS) entry which is preliminary data.</text>
</comment>
<gene>
    <name evidence="1" type="ORF">TNCT_626641</name>
</gene>
<dbReference type="EMBL" id="BMAO01029680">
    <property type="protein sequence ID" value="GFR33421.1"/>
    <property type="molecule type" value="Genomic_DNA"/>
</dbReference>
<dbReference type="Proteomes" id="UP000887116">
    <property type="component" value="Unassembled WGS sequence"/>
</dbReference>
<protein>
    <submittedName>
        <fullName evidence="1">Uncharacterized protein</fullName>
    </submittedName>
</protein>
<accession>A0A8X6I0D5</accession>